<keyword evidence="6" id="KW-1185">Reference proteome</keyword>
<name>A0A0R2INC6_9LACO</name>
<dbReference type="OrthoDB" id="9807885at2"/>
<keyword evidence="3 4" id="KW-0663">Pyridoxal phosphate</keyword>
<dbReference type="InterPro" id="IPR049704">
    <property type="entry name" value="Aminotrans_3_PPA_site"/>
</dbReference>
<organism evidence="5 6">
    <name type="scientific">Pediococcus cellicola</name>
    <dbReference type="NCBI Taxonomy" id="319652"/>
    <lineage>
        <taxon>Bacteria</taxon>
        <taxon>Bacillati</taxon>
        <taxon>Bacillota</taxon>
        <taxon>Bacilli</taxon>
        <taxon>Lactobacillales</taxon>
        <taxon>Lactobacillaceae</taxon>
        <taxon>Pediococcus</taxon>
    </lineage>
</organism>
<dbReference type="SUPFAM" id="SSF53383">
    <property type="entry name" value="PLP-dependent transferases"/>
    <property type="match status" value="1"/>
</dbReference>
<evidence type="ECO:0000256" key="1">
    <source>
        <dbReference type="ARBA" id="ARBA00001933"/>
    </source>
</evidence>
<sequence length="432" mass="47421">MLVTDKKTQVRRHLIALDHEYVAAAGRVTKFDLVVDHAKNATVWDVDQNRYIDFLASASAVNVGHGNAHVVQAIQDQAAKLVHYISGYFYHEPAIQLAKRLALLAPGRSAKKVSFSTSGSEAAEGIIKFARSYTKRPIVITFQNSWHGTTLGAASLSAIDPNMHRGIGPLVPDIYHLPFPDPQKIISGESLTHFSNRYLNELQDLFKHDIPADQVAAILIEPIQGDAGIIMPPQAYMHGLYQLCHENGILFCTDEINQGFGRSGKMWSIDHFNLEPDLMAVGKSLASGMPLSAVIGKAAIMDALASPANATTTAANPICCAASLATLDEIQNLHLVERSRELGAFAKIQFLKLQQEFPIIKQVRMIGLNGGIEFAPNQAEFVTQLSEYCFEHGLIIISTMDHILRFQPPLVITKTELMAGIQIIRQALQQLS</sequence>
<dbReference type="AlphaFoldDB" id="A0A0R2INC6"/>
<comment type="cofactor">
    <cofactor evidence="1">
        <name>pyridoxal 5'-phosphate</name>
        <dbReference type="ChEBI" id="CHEBI:597326"/>
    </cofactor>
</comment>
<dbReference type="PANTHER" id="PTHR11986:SF58">
    <property type="entry name" value="LEUCINE_METHIONINE RACEMASE"/>
    <property type="match status" value="1"/>
</dbReference>
<dbReference type="Gene3D" id="3.40.640.10">
    <property type="entry name" value="Type I PLP-dependent aspartate aminotransferase-like (Major domain)"/>
    <property type="match status" value="1"/>
</dbReference>
<evidence type="ECO:0000313" key="6">
    <source>
        <dbReference type="Proteomes" id="UP000051568"/>
    </source>
</evidence>
<dbReference type="CDD" id="cd00610">
    <property type="entry name" value="OAT_like"/>
    <property type="match status" value="1"/>
</dbReference>
<dbReference type="STRING" id="319652.IV80_GL001419"/>
<dbReference type="InterPro" id="IPR050103">
    <property type="entry name" value="Class-III_PLP-dep_AT"/>
</dbReference>
<dbReference type="GO" id="GO:0030170">
    <property type="term" value="F:pyridoxal phosphate binding"/>
    <property type="evidence" value="ECO:0007669"/>
    <property type="project" value="InterPro"/>
</dbReference>
<evidence type="ECO:0000256" key="2">
    <source>
        <dbReference type="ARBA" id="ARBA00008954"/>
    </source>
</evidence>
<dbReference type="PROSITE" id="PS00600">
    <property type="entry name" value="AA_TRANSFER_CLASS_3"/>
    <property type="match status" value="1"/>
</dbReference>
<dbReference type="GO" id="GO:0042802">
    <property type="term" value="F:identical protein binding"/>
    <property type="evidence" value="ECO:0007669"/>
    <property type="project" value="TreeGrafter"/>
</dbReference>
<evidence type="ECO:0000256" key="3">
    <source>
        <dbReference type="ARBA" id="ARBA00022898"/>
    </source>
</evidence>
<dbReference type="Gene3D" id="3.90.1150.10">
    <property type="entry name" value="Aspartate Aminotransferase, domain 1"/>
    <property type="match status" value="1"/>
</dbReference>
<keyword evidence="5" id="KW-0808">Transferase</keyword>
<dbReference type="InterPro" id="IPR005814">
    <property type="entry name" value="Aminotrans_3"/>
</dbReference>
<evidence type="ECO:0000256" key="4">
    <source>
        <dbReference type="RuleBase" id="RU003560"/>
    </source>
</evidence>
<dbReference type="PANTHER" id="PTHR11986">
    <property type="entry name" value="AMINOTRANSFERASE CLASS III"/>
    <property type="match status" value="1"/>
</dbReference>
<keyword evidence="5" id="KW-0032">Aminotransferase</keyword>
<reference evidence="5 6" key="1">
    <citation type="journal article" date="2015" name="Genome Announc.">
        <title>Expanding the biotechnology potential of lactobacilli through comparative genomics of 213 strains and associated genera.</title>
        <authorList>
            <person name="Sun Z."/>
            <person name="Harris H.M."/>
            <person name="McCann A."/>
            <person name="Guo C."/>
            <person name="Argimon S."/>
            <person name="Zhang W."/>
            <person name="Yang X."/>
            <person name="Jeffery I.B."/>
            <person name="Cooney J.C."/>
            <person name="Kagawa T.F."/>
            <person name="Liu W."/>
            <person name="Song Y."/>
            <person name="Salvetti E."/>
            <person name="Wrobel A."/>
            <person name="Rasinkangas P."/>
            <person name="Parkhill J."/>
            <person name="Rea M.C."/>
            <person name="O'Sullivan O."/>
            <person name="Ritari J."/>
            <person name="Douillard F.P."/>
            <person name="Paul Ross R."/>
            <person name="Yang R."/>
            <person name="Briner A.E."/>
            <person name="Felis G.E."/>
            <person name="de Vos W.M."/>
            <person name="Barrangou R."/>
            <person name="Klaenhammer T.R."/>
            <person name="Caufield P.W."/>
            <person name="Cui Y."/>
            <person name="Zhang H."/>
            <person name="O'Toole P.W."/>
        </authorList>
    </citation>
    <scope>NUCLEOTIDE SEQUENCE [LARGE SCALE GENOMIC DNA]</scope>
    <source>
        <strain evidence="5 6">DSM 17757</strain>
    </source>
</reference>
<dbReference type="Pfam" id="PF00202">
    <property type="entry name" value="Aminotran_3"/>
    <property type="match status" value="1"/>
</dbReference>
<dbReference type="FunFam" id="3.40.640.10:FF:000004">
    <property type="entry name" value="Acetylornithine aminotransferase"/>
    <property type="match status" value="1"/>
</dbReference>
<evidence type="ECO:0000313" key="5">
    <source>
        <dbReference type="EMBL" id="KRN66174.1"/>
    </source>
</evidence>
<protein>
    <submittedName>
        <fullName evidence="5">4-aminobutyrate aminotransferase</fullName>
    </submittedName>
</protein>
<comment type="similarity">
    <text evidence="2 4">Belongs to the class-III pyridoxal-phosphate-dependent aminotransferase family.</text>
</comment>
<dbReference type="PIRSF" id="PIRSF000521">
    <property type="entry name" value="Transaminase_4ab_Lys_Orn"/>
    <property type="match status" value="1"/>
</dbReference>
<comment type="caution">
    <text evidence="5">The sequence shown here is derived from an EMBL/GenBank/DDBJ whole genome shotgun (WGS) entry which is preliminary data.</text>
</comment>
<dbReference type="PATRIC" id="fig|319652.3.peg.1435"/>
<dbReference type="EMBL" id="JQBR01000005">
    <property type="protein sequence ID" value="KRN66174.1"/>
    <property type="molecule type" value="Genomic_DNA"/>
</dbReference>
<dbReference type="InterPro" id="IPR015424">
    <property type="entry name" value="PyrdxlP-dep_Trfase"/>
</dbReference>
<proteinExistence type="inferred from homology"/>
<dbReference type="InterPro" id="IPR015422">
    <property type="entry name" value="PyrdxlP-dep_Trfase_small"/>
</dbReference>
<dbReference type="InterPro" id="IPR015421">
    <property type="entry name" value="PyrdxlP-dep_Trfase_major"/>
</dbReference>
<dbReference type="Proteomes" id="UP000051568">
    <property type="component" value="Unassembled WGS sequence"/>
</dbReference>
<gene>
    <name evidence="5" type="ORF">IV80_GL001419</name>
</gene>
<accession>A0A0R2INC6</accession>
<dbReference type="GO" id="GO:0008483">
    <property type="term" value="F:transaminase activity"/>
    <property type="evidence" value="ECO:0007669"/>
    <property type="project" value="UniProtKB-KW"/>
</dbReference>